<reference evidence="1 2" key="2">
    <citation type="journal article" date="2012" name="Eukaryot. Cell">
        <title>Genome update of Botrytis cinerea strains B05.10 and T4.</title>
        <authorList>
            <person name="Staats M."/>
            <person name="van Kan J.A."/>
        </authorList>
    </citation>
    <scope>NUCLEOTIDE SEQUENCE [LARGE SCALE GENOMIC DNA]</scope>
    <source>
        <strain evidence="1 2">B05.10</strain>
    </source>
</reference>
<proteinExistence type="predicted"/>
<evidence type="ECO:0000313" key="1">
    <source>
        <dbReference type="EMBL" id="ATZ51732.1"/>
    </source>
</evidence>
<accession>A0A384JMK3</accession>
<reference evidence="1 2" key="1">
    <citation type="journal article" date="2011" name="PLoS Genet.">
        <title>Genomic analysis of the necrotrophic fungal pathogens Sclerotinia sclerotiorum and Botrytis cinerea.</title>
        <authorList>
            <person name="Amselem J."/>
            <person name="Cuomo C.A."/>
            <person name="van Kan J.A."/>
            <person name="Viaud M."/>
            <person name="Benito E.P."/>
            <person name="Couloux A."/>
            <person name="Coutinho P.M."/>
            <person name="de Vries R.P."/>
            <person name="Dyer P.S."/>
            <person name="Fillinger S."/>
            <person name="Fournier E."/>
            <person name="Gout L."/>
            <person name="Hahn M."/>
            <person name="Kohn L."/>
            <person name="Lapalu N."/>
            <person name="Plummer K.M."/>
            <person name="Pradier J.M."/>
            <person name="Quevillon E."/>
            <person name="Sharon A."/>
            <person name="Simon A."/>
            <person name="ten Have A."/>
            <person name="Tudzynski B."/>
            <person name="Tudzynski P."/>
            <person name="Wincker P."/>
            <person name="Andrew M."/>
            <person name="Anthouard V."/>
            <person name="Beever R.E."/>
            <person name="Beffa R."/>
            <person name="Benoit I."/>
            <person name="Bouzid O."/>
            <person name="Brault B."/>
            <person name="Chen Z."/>
            <person name="Choquer M."/>
            <person name="Collemare J."/>
            <person name="Cotton P."/>
            <person name="Danchin E.G."/>
            <person name="Da Silva C."/>
            <person name="Gautier A."/>
            <person name="Giraud C."/>
            <person name="Giraud T."/>
            <person name="Gonzalez C."/>
            <person name="Grossetete S."/>
            <person name="Guldener U."/>
            <person name="Henrissat B."/>
            <person name="Howlett B.J."/>
            <person name="Kodira C."/>
            <person name="Kretschmer M."/>
            <person name="Lappartient A."/>
            <person name="Leroch M."/>
            <person name="Levis C."/>
            <person name="Mauceli E."/>
            <person name="Neuveglise C."/>
            <person name="Oeser B."/>
            <person name="Pearson M."/>
            <person name="Poulain J."/>
            <person name="Poussereau N."/>
            <person name="Quesneville H."/>
            <person name="Rascle C."/>
            <person name="Schumacher J."/>
            <person name="Segurens B."/>
            <person name="Sexton A."/>
            <person name="Silva E."/>
            <person name="Sirven C."/>
            <person name="Soanes D.M."/>
            <person name="Talbot N.J."/>
            <person name="Templeton M."/>
            <person name="Yandava C."/>
            <person name="Yarden O."/>
            <person name="Zeng Q."/>
            <person name="Rollins J.A."/>
            <person name="Lebrun M.H."/>
            <person name="Dickman M."/>
        </authorList>
    </citation>
    <scope>NUCLEOTIDE SEQUENCE [LARGE SCALE GENOMIC DNA]</scope>
    <source>
        <strain evidence="1 2">B05.10</strain>
    </source>
</reference>
<keyword evidence="2" id="KW-1185">Reference proteome</keyword>
<dbReference type="OrthoDB" id="3529586at2759"/>
<organism evidence="1 2">
    <name type="scientific">Botryotinia fuckeliana (strain B05.10)</name>
    <name type="common">Noble rot fungus</name>
    <name type="synonym">Botrytis cinerea</name>
    <dbReference type="NCBI Taxonomy" id="332648"/>
    <lineage>
        <taxon>Eukaryota</taxon>
        <taxon>Fungi</taxon>
        <taxon>Dikarya</taxon>
        <taxon>Ascomycota</taxon>
        <taxon>Pezizomycotina</taxon>
        <taxon>Leotiomycetes</taxon>
        <taxon>Helotiales</taxon>
        <taxon>Sclerotiniaceae</taxon>
        <taxon>Botrytis</taxon>
    </lineage>
</organism>
<protein>
    <submittedName>
        <fullName evidence="1">Uncharacterized protein</fullName>
    </submittedName>
</protein>
<dbReference type="Proteomes" id="UP000001798">
    <property type="component" value="Chromosome 7"/>
</dbReference>
<reference evidence="1 2" key="3">
    <citation type="journal article" date="2017" name="Mol. Plant Pathol.">
        <title>A gapless genome sequence of the fungus Botrytis cinerea.</title>
        <authorList>
            <person name="Van Kan J.A."/>
            <person name="Stassen J.H."/>
            <person name="Mosbach A."/>
            <person name="Van Der Lee T.A."/>
            <person name="Faino L."/>
            <person name="Farmer A.D."/>
            <person name="Papasotiriou D.G."/>
            <person name="Zhou S."/>
            <person name="Seidl M.F."/>
            <person name="Cottam E."/>
            <person name="Edel D."/>
            <person name="Hahn M."/>
            <person name="Schwartz D.C."/>
            <person name="Dietrich R.A."/>
            <person name="Widdison S."/>
            <person name="Scalliet G."/>
        </authorList>
    </citation>
    <scope>NUCLEOTIDE SEQUENCE [LARGE SCALE GENOMIC DNA]</scope>
    <source>
        <strain evidence="1 2">B05.10</strain>
    </source>
</reference>
<dbReference type="RefSeq" id="XP_001558597.2">
    <property type="nucleotide sequence ID" value="XM_001558547.2"/>
</dbReference>
<name>A0A384JMK3_BOTFB</name>
<dbReference type="AlphaFoldDB" id="A0A384JMK3"/>
<sequence length="565" mass="65750">MSTTKFIPSRPLLRYLDEKISNTSVRPLCHLVTQQSSTNSLRRSILLRPPQQCRHIMLSRIAERTRHGKLQADNHKILDYVKTSLFSQTDYQSQKIILWVEADKKPYSKPHKFIGVMSIGDVMKGYLCNREESLLDPGEGTSWMLVPRTGFQNISRGERHELKGIAKRIGDLGATNLGEYILIKRKSFMVPKPGKAMKTKGGRGNAKLINLTKDVTGDNLSVMLAKAYYFLETRDYNAEFHIHFSKNLKFSEDEMFQKMMEMPGGLALHPQVIQSQLPSSARINIKPWSNGRELVWVVGKNASRQQEQLVLLARDNVIKMEGTHEFVIHRGKEMRKDRNWRLNEDKREIETLKKEGKSFDHVLERQSKINAREDSLKSMFKEEKLARRQKEKDRKARRIEERLKYQARGRAMLAGRLERKRTLRTRWERRKQNLRAMESERKERDAMRASFLARRRASKAELKAEAMIGTVKYYSRPAQTAANSVEHKGPGVRKLRLIKFKETARDVANRTSLLRSPRPAAPTALRIKRQRSLGQRRATEVKARRELELRRKRASPIRSKFEDMI</sequence>
<dbReference type="KEGG" id="bfu:BCIN_07g03200"/>
<dbReference type="EMBL" id="CP009811">
    <property type="protein sequence ID" value="ATZ51732.1"/>
    <property type="molecule type" value="Genomic_DNA"/>
</dbReference>
<dbReference type="VEuPathDB" id="FungiDB:Bcin07g03200"/>
<evidence type="ECO:0000313" key="2">
    <source>
        <dbReference type="Proteomes" id="UP000001798"/>
    </source>
</evidence>
<dbReference type="GeneID" id="5439209"/>
<gene>
    <name evidence="1" type="ORF">BCIN_07g03200</name>
</gene>